<dbReference type="GO" id="GO:0048038">
    <property type="term" value="F:quinone binding"/>
    <property type="evidence" value="ECO:0007669"/>
    <property type="project" value="TreeGrafter"/>
</dbReference>
<dbReference type="PANTHER" id="PTHR42760">
    <property type="entry name" value="SHORT-CHAIN DEHYDROGENASES/REDUCTASES FAMILY MEMBER"/>
    <property type="match status" value="1"/>
</dbReference>
<dbReference type="NCBIfam" id="NF005559">
    <property type="entry name" value="PRK07231.1"/>
    <property type="match status" value="1"/>
</dbReference>
<dbReference type="STRING" id="1801663.A2175_02600"/>
<gene>
    <name evidence="3" type="ORF">A2175_02600</name>
</gene>
<dbReference type="PANTHER" id="PTHR42760:SF133">
    <property type="entry name" value="3-OXOACYL-[ACYL-CARRIER-PROTEIN] REDUCTASE"/>
    <property type="match status" value="1"/>
</dbReference>
<comment type="caution">
    <text evidence="3">The sequence shown here is derived from an EMBL/GenBank/DDBJ whole genome shotgun (WGS) entry which is preliminary data.</text>
</comment>
<dbReference type="NCBIfam" id="NF009466">
    <property type="entry name" value="PRK12826.1-2"/>
    <property type="match status" value="1"/>
</dbReference>
<dbReference type="SUPFAM" id="SSF51735">
    <property type="entry name" value="NAD(P)-binding Rossmann-fold domains"/>
    <property type="match status" value="1"/>
</dbReference>
<proteinExistence type="inferred from homology"/>
<evidence type="ECO:0008006" key="5">
    <source>
        <dbReference type="Google" id="ProtNLM"/>
    </source>
</evidence>
<dbReference type="GO" id="GO:0006633">
    <property type="term" value="P:fatty acid biosynthetic process"/>
    <property type="evidence" value="ECO:0007669"/>
    <property type="project" value="TreeGrafter"/>
</dbReference>
<dbReference type="FunFam" id="3.40.50.720:FF:000084">
    <property type="entry name" value="Short-chain dehydrogenase reductase"/>
    <property type="match status" value="1"/>
</dbReference>
<evidence type="ECO:0000256" key="2">
    <source>
        <dbReference type="ARBA" id="ARBA00023002"/>
    </source>
</evidence>
<protein>
    <recommendedName>
        <fullName evidence="5">Short-chain dehydrogenase</fullName>
    </recommendedName>
</protein>
<dbReference type="Proteomes" id="UP000176755">
    <property type="component" value="Unassembled WGS sequence"/>
</dbReference>
<dbReference type="EMBL" id="MHLY01000009">
    <property type="protein sequence ID" value="OGZ18617.1"/>
    <property type="molecule type" value="Genomic_DNA"/>
</dbReference>
<accession>A0A1G2DYH3</accession>
<evidence type="ECO:0000313" key="4">
    <source>
        <dbReference type="Proteomes" id="UP000176755"/>
    </source>
</evidence>
<dbReference type="GO" id="GO:0016616">
    <property type="term" value="F:oxidoreductase activity, acting on the CH-OH group of donors, NAD or NADP as acceptor"/>
    <property type="evidence" value="ECO:0007669"/>
    <property type="project" value="TreeGrafter"/>
</dbReference>
<dbReference type="PRINTS" id="PR00080">
    <property type="entry name" value="SDRFAMILY"/>
</dbReference>
<dbReference type="Pfam" id="PF13561">
    <property type="entry name" value="adh_short_C2"/>
    <property type="match status" value="1"/>
</dbReference>
<evidence type="ECO:0000313" key="3">
    <source>
        <dbReference type="EMBL" id="OGZ18617.1"/>
    </source>
</evidence>
<reference evidence="3 4" key="1">
    <citation type="journal article" date="2016" name="Nat. Commun.">
        <title>Thousands of microbial genomes shed light on interconnected biogeochemical processes in an aquifer system.</title>
        <authorList>
            <person name="Anantharaman K."/>
            <person name="Brown C.T."/>
            <person name="Hug L.A."/>
            <person name="Sharon I."/>
            <person name="Castelle C.J."/>
            <person name="Probst A.J."/>
            <person name="Thomas B.C."/>
            <person name="Singh A."/>
            <person name="Wilkins M.J."/>
            <person name="Karaoz U."/>
            <person name="Brodie E.L."/>
            <person name="Williams K.H."/>
            <person name="Hubbard S.S."/>
            <person name="Banfield J.F."/>
        </authorList>
    </citation>
    <scope>NUCLEOTIDE SEQUENCE [LARGE SCALE GENOMIC DNA]</scope>
</reference>
<dbReference type="InterPro" id="IPR002347">
    <property type="entry name" value="SDR_fam"/>
</dbReference>
<keyword evidence="2" id="KW-0560">Oxidoreductase</keyword>
<dbReference type="Gene3D" id="3.40.50.720">
    <property type="entry name" value="NAD(P)-binding Rossmann-like Domain"/>
    <property type="match status" value="1"/>
</dbReference>
<sequence>MNSNLKNKVAIITGARRGMGKADALLLSQVGAKVVVADISQEECQLVADEIKKNGGEALAIKCDVTNKKEIEEMVKKTVEKFGQVDILVNNAGICEFKPFLEMTEEEWKKTLDINLKGYFLCAQACAKEMAKQKSGVIVNIASVVMGQIGKGMAGLAHYSASKGGIAALTKTLALELAPYNIRVNTIAPGAIDTPMAASSKIDPKMLEATLAMIPLHRMGKPEEIASTVLFLASEDSSYITGSIIVVDGGWLA</sequence>
<dbReference type="PRINTS" id="PR00081">
    <property type="entry name" value="GDHRDH"/>
</dbReference>
<organism evidence="3 4">
    <name type="scientific">Candidatus Nealsonbacteria bacterium RBG_13_42_11</name>
    <dbReference type="NCBI Taxonomy" id="1801663"/>
    <lineage>
        <taxon>Bacteria</taxon>
        <taxon>Candidatus Nealsoniibacteriota</taxon>
    </lineage>
</organism>
<comment type="similarity">
    <text evidence="1">Belongs to the short-chain dehydrogenases/reductases (SDR) family.</text>
</comment>
<dbReference type="InterPro" id="IPR036291">
    <property type="entry name" value="NAD(P)-bd_dom_sf"/>
</dbReference>
<name>A0A1G2DYH3_9BACT</name>
<dbReference type="AlphaFoldDB" id="A0A1G2DYH3"/>
<evidence type="ECO:0000256" key="1">
    <source>
        <dbReference type="ARBA" id="ARBA00006484"/>
    </source>
</evidence>